<evidence type="ECO:0000313" key="10">
    <source>
        <dbReference type="Proteomes" id="UP000031523"/>
    </source>
</evidence>
<feature type="transmembrane region" description="Helical" evidence="7">
    <location>
        <begin position="95"/>
        <end position="119"/>
    </location>
</feature>
<accession>A0A0B5F549</accession>
<feature type="transmembrane region" description="Helical" evidence="7">
    <location>
        <begin position="250"/>
        <end position="270"/>
    </location>
</feature>
<dbReference type="EMBL" id="CP010519">
    <property type="protein sequence ID" value="AJE86700.1"/>
    <property type="molecule type" value="Genomic_DNA"/>
</dbReference>
<evidence type="ECO:0000256" key="7">
    <source>
        <dbReference type="RuleBase" id="RU363032"/>
    </source>
</evidence>
<evidence type="ECO:0000256" key="3">
    <source>
        <dbReference type="ARBA" id="ARBA00022475"/>
    </source>
</evidence>
<dbReference type="AlphaFoldDB" id="A0A0B5F549"/>
<dbReference type="Pfam" id="PF19300">
    <property type="entry name" value="BPD_transp_1_N"/>
    <property type="match status" value="1"/>
</dbReference>
<proteinExistence type="inferred from homology"/>
<keyword evidence="3" id="KW-1003">Cell membrane</keyword>
<evidence type="ECO:0000256" key="6">
    <source>
        <dbReference type="ARBA" id="ARBA00023136"/>
    </source>
</evidence>
<dbReference type="InterPro" id="IPR000515">
    <property type="entry name" value="MetI-like"/>
</dbReference>
<dbReference type="InterPro" id="IPR035906">
    <property type="entry name" value="MetI-like_sf"/>
</dbReference>
<keyword evidence="6 7" id="KW-0472">Membrane</keyword>
<comment type="subcellular location">
    <subcellularLocation>
        <location evidence="1 7">Cell membrane</location>
        <topology evidence="1 7">Multi-pass membrane protein</topology>
    </subcellularLocation>
</comment>
<feature type="domain" description="ABC transmembrane type-1" evidence="8">
    <location>
        <begin position="95"/>
        <end position="300"/>
    </location>
</feature>
<evidence type="ECO:0000256" key="4">
    <source>
        <dbReference type="ARBA" id="ARBA00022692"/>
    </source>
</evidence>
<dbReference type="CDD" id="cd06261">
    <property type="entry name" value="TM_PBP2"/>
    <property type="match status" value="1"/>
</dbReference>
<sequence length="315" mass="32888">MLRYALRRGLLTLGQLAVLAVVVFLLTSMLPGDAAEVAFNEQAGAVQVDELRARLGLDRPLVERFADWSGALLHGDLGTSLAGHQPVTAILADSLAATLLLAAVTAALVVPLAVVLGLLMGLRAGTRLDRALSAVLLALTSLPDFVLALALVAVFSLRLGWLPSTWVGADSGDLLRHPALFVLPVAVLLARTVCLLSRQIRAGTLAALSAGYAVQARRLGVPRGRLVLRHVLPNAAVPGVQELARTGDQLLGGVLVVEAVFAIPGTATALVDAVQNRDVPTVQALTLLLAALALLVNLAADLVCHRLAPRTEVLR</sequence>
<keyword evidence="5 7" id="KW-1133">Transmembrane helix</keyword>
<dbReference type="InterPro" id="IPR045621">
    <property type="entry name" value="BPD_transp_1_N"/>
</dbReference>
<dbReference type="Proteomes" id="UP000031523">
    <property type="component" value="Chromosome"/>
</dbReference>
<evidence type="ECO:0000313" key="9">
    <source>
        <dbReference type="EMBL" id="AJE86700.1"/>
    </source>
</evidence>
<dbReference type="Gene3D" id="1.10.3720.10">
    <property type="entry name" value="MetI-like"/>
    <property type="match status" value="1"/>
</dbReference>
<evidence type="ECO:0000256" key="2">
    <source>
        <dbReference type="ARBA" id="ARBA00022448"/>
    </source>
</evidence>
<evidence type="ECO:0000256" key="5">
    <source>
        <dbReference type="ARBA" id="ARBA00022989"/>
    </source>
</evidence>
<keyword evidence="10" id="KW-1185">Reference proteome</keyword>
<evidence type="ECO:0000256" key="1">
    <source>
        <dbReference type="ARBA" id="ARBA00004651"/>
    </source>
</evidence>
<dbReference type="Pfam" id="PF00528">
    <property type="entry name" value="BPD_transp_1"/>
    <property type="match status" value="1"/>
</dbReference>
<dbReference type="PROSITE" id="PS50928">
    <property type="entry name" value="ABC_TM1"/>
    <property type="match status" value="1"/>
</dbReference>
<dbReference type="SUPFAM" id="SSF161098">
    <property type="entry name" value="MetI-like"/>
    <property type="match status" value="1"/>
</dbReference>
<dbReference type="GO" id="GO:0005886">
    <property type="term" value="C:plasma membrane"/>
    <property type="evidence" value="ECO:0007669"/>
    <property type="project" value="UniProtKB-SubCell"/>
</dbReference>
<evidence type="ECO:0000259" key="8">
    <source>
        <dbReference type="PROSITE" id="PS50928"/>
    </source>
</evidence>
<dbReference type="PANTHER" id="PTHR43163">
    <property type="entry name" value="DIPEPTIDE TRANSPORT SYSTEM PERMEASE PROTEIN DPPB-RELATED"/>
    <property type="match status" value="1"/>
</dbReference>
<feature type="transmembrane region" description="Helical" evidence="7">
    <location>
        <begin position="282"/>
        <end position="300"/>
    </location>
</feature>
<comment type="similarity">
    <text evidence="7">Belongs to the binding-protein-dependent transport system permease family.</text>
</comment>
<gene>
    <name evidence="9" type="ORF">SLNWT_6324</name>
</gene>
<dbReference type="GO" id="GO:0055085">
    <property type="term" value="P:transmembrane transport"/>
    <property type="evidence" value="ECO:0007669"/>
    <property type="project" value="InterPro"/>
</dbReference>
<keyword evidence="4 7" id="KW-0812">Transmembrane</keyword>
<dbReference type="KEGG" id="sals:SLNWT_6324"/>
<name>A0A0B5F549_STRA4</name>
<keyword evidence="2 7" id="KW-0813">Transport</keyword>
<protein>
    <submittedName>
        <fullName evidence="9">Binding-protein-dependent transport systems inner membrane component</fullName>
    </submittedName>
</protein>
<reference evidence="9 10" key="1">
    <citation type="submission" date="2015-01" db="EMBL/GenBank/DDBJ databases">
        <title>Enhanced salinomycin production by adjusting the supply of polyketide extender units in Streptomyce albus DSM 41398.</title>
        <authorList>
            <person name="Lu C."/>
        </authorList>
    </citation>
    <scope>NUCLEOTIDE SEQUENCE [LARGE SCALE GENOMIC DNA]</scope>
    <source>
        <strain evidence="10">ATCC 21838 / DSM 41398 / FERM P-419 / JCM 4703 / NBRC 107858</strain>
    </source>
</reference>
<organism evidence="9 10">
    <name type="scientific">Streptomyces albus (strain ATCC 21838 / DSM 41398 / FERM P-419 / JCM 4703 / NBRC 107858)</name>
    <dbReference type="NCBI Taxonomy" id="1081613"/>
    <lineage>
        <taxon>Bacteria</taxon>
        <taxon>Bacillati</taxon>
        <taxon>Actinomycetota</taxon>
        <taxon>Actinomycetes</taxon>
        <taxon>Kitasatosporales</taxon>
        <taxon>Streptomycetaceae</taxon>
        <taxon>Streptomyces</taxon>
    </lineage>
</organism>
<feature type="transmembrane region" description="Helical" evidence="7">
    <location>
        <begin position="177"/>
        <end position="196"/>
    </location>
</feature>
<feature type="transmembrane region" description="Helical" evidence="7">
    <location>
        <begin position="131"/>
        <end position="157"/>
    </location>
</feature>
<dbReference type="PANTHER" id="PTHR43163:SF3">
    <property type="entry name" value="PEPTIDE ABC TRANSPORTER PERMEASE PROTEIN"/>
    <property type="match status" value="1"/>
</dbReference>